<dbReference type="GeneID" id="101741829"/>
<reference evidence="3" key="2">
    <citation type="submission" date="2022-06" db="UniProtKB">
        <authorList>
            <consortium name="EnsemblMetazoa"/>
        </authorList>
    </citation>
    <scope>IDENTIFICATION</scope>
    <source>
        <strain evidence="3">p50T (Dazao)</strain>
    </source>
</reference>
<dbReference type="GO" id="GO:0006357">
    <property type="term" value="P:regulation of transcription by RNA polymerase II"/>
    <property type="evidence" value="ECO:0007669"/>
    <property type="project" value="TreeGrafter"/>
</dbReference>
<organism evidence="3 4">
    <name type="scientific">Bombyx mori</name>
    <name type="common">Silk moth</name>
    <dbReference type="NCBI Taxonomy" id="7091"/>
    <lineage>
        <taxon>Eukaryota</taxon>
        <taxon>Metazoa</taxon>
        <taxon>Ecdysozoa</taxon>
        <taxon>Arthropoda</taxon>
        <taxon>Hexapoda</taxon>
        <taxon>Insecta</taxon>
        <taxon>Pterygota</taxon>
        <taxon>Neoptera</taxon>
        <taxon>Endopterygota</taxon>
        <taxon>Lepidoptera</taxon>
        <taxon>Glossata</taxon>
        <taxon>Ditrysia</taxon>
        <taxon>Bombycoidea</taxon>
        <taxon>Bombycidae</taxon>
        <taxon>Bombycinae</taxon>
        <taxon>Bombyx</taxon>
    </lineage>
</organism>
<dbReference type="RefSeq" id="XP_021206723.2">
    <property type="nucleotide sequence ID" value="XM_021351048.3"/>
</dbReference>
<dbReference type="PANTHER" id="PTHR12243">
    <property type="entry name" value="MADF DOMAIN TRANSCRIPTION FACTOR"/>
    <property type="match status" value="1"/>
</dbReference>
<dbReference type="KEGG" id="bmor:101741829"/>
<keyword evidence="4" id="KW-1185">Reference proteome</keyword>
<feature type="compositionally biased region" description="Polar residues" evidence="1">
    <location>
        <begin position="123"/>
        <end position="136"/>
    </location>
</feature>
<evidence type="ECO:0000259" key="2">
    <source>
        <dbReference type="PROSITE" id="PS51029"/>
    </source>
</evidence>
<feature type="region of interest" description="Disordered" evidence="1">
    <location>
        <begin position="95"/>
        <end position="160"/>
    </location>
</feature>
<evidence type="ECO:0000256" key="1">
    <source>
        <dbReference type="SAM" id="MobiDB-lite"/>
    </source>
</evidence>
<proteinExistence type="predicted"/>
<dbReference type="SMART" id="SM00595">
    <property type="entry name" value="MADF"/>
    <property type="match status" value="1"/>
</dbReference>
<dbReference type="PANTHER" id="PTHR12243:SF69">
    <property type="entry name" value="SI:CH73-59F11.3"/>
    <property type="match status" value="1"/>
</dbReference>
<accession>A0A8R2DNM2</accession>
<dbReference type="Proteomes" id="UP000005204">
    <property type="component" value="Unassembled WGS sequence"/>
</dbReference>
<dbReference type="Pfam" id="PF10545">
    <property type="entry name" value="MADF_DNA_bdg"/>
    <property type="match status" value="1"/>
</dbReference>
<dbReference type="GO" id="GO:0005634">
    <property type="term" value="C:nucleus"/>
    <property type="evidence" value="ECO:0007669"/>
    <property type="project" value="TreeGrafter"/>
</dbReference>
<name>A0A8R2DNM2_BOMMO</name>
<protein>
    <recommendedName>
        <fullName evidence="2">MADF domain-containing protein</fullName>
    </recommendedName>
</protein>
<dbReference type="InterPro" id="IPR039353">
    <property type="entry name" value="TF_Adf1"/>
</dbReference>
<sequence length="278" mass="31821">MSEKLIELVRKYPCLYNTKDISYKNVTIKIKLWEQIGKEINETGESARKKWKSLRDNYMRYKKEVAGTTGQAAKKFQKWPWASQLHFLDSTLTDRARSSNVREPTPEPSSDIETPSPEIQLLETPQSETSPPQTRSPEIPPPGTPHANSINCSRTKKKKKTDSEMDKVIIFLQNRKNQEYDAIDHLFQSYAQTFKSFSKQKQIKAKVELAKLFASIEAEELQERSDVQILSNSPHCSIISTEDSVAYEVPILHVTNFGASTSSIDFQNDNAINMYLKK</sequence>
<reference evidence="4" key="1">
    <citation type="journal article" date="2008" name="Insect Biochem. Mol. Biol.">
        <title>The genome of a lepidopteran model insect, the silkworm Bombyx mori.</title>
        <authorList>
            <consortium name="International Silkworm Genome Consortium"/>
        </authorList>
    </citation>
    <scope>NUCLEOTIDE SEQUENCE [LARGE SCALE GENOMIC DNA]</scope>
    <source>
        <strain evidence="4">p50T</strain>
    </source>
</reference>
<dbReference type="EnsemblMetazoa" id="XM_021351048.2">
    <property type="protein sequence ID" value="XP_021206723.2"/>
    <property type="gene ID" value="LOC101741829"/>
</dbReference>
<feature type="domain" description="MADF" evidence="2">
    <location>
        <begin position="4"/>
        <end position="93"/>
    </location>
</feature>
<dbReference type="PROSITE" id="PS51029">
    <property type="entry name" value="MADF"/>
    <property type="match status" value="1"/>
</dbReference>
<dbReference type="GO" id="GO:0005667">
    <property type="term" value="C:transcription regulator complex"/>
    <property type="evidence" value="ECO:0007669"/>
    <property type="project" value="TreeGrafter"/>
</dbReference>
<dbReference type="InterPro" id="IPR006578">
    <property type="entry name" value="MADF-dom"/>
</dbReference>
<evidence type="ECO:0000313" key="4">
    <source>
        <dbReference type="Proteomes" id="UP000005204"/>
    </source>
</evidence>
<evidence type="ECO:0000313" key="3">
    <source>
        <dbReference type="EnsemblMetazoa" id="XP_021206723.2"/>
    </source>
</evidence>
<dbReference type="AlphaFoldDB" id="A0A8R2DNM2"/>